<evidence type="ECO:0000313" key="3">
    <source>
        <dbReference type="Proteomes" id="UP000233551"/>
    </source>
</evidence>
<proteinExistence type="predicted"/>
<accession>A0A2I0ICJ9</accession>
<name>A0A2I0ICJ9_PUNGR</name>
<organism evidence="2 3">
    <name type="scientific">Punica granatum</name>
    <name type="common">Pomegranate</name>
    <dbReference type="NCBI Taxonomy" id="22663"/>
    <lineage>
        <taxon>Eukaryota</taxon>
        <taxon>Viridiplantae</taxon>
        <taxon>Streptophyta</taxon>
        <taxon>Embryophyta</taxon>
        <taxon>Tracheophyta</taxon>
        <taxon>Spermatophyta</taxon>
        <taxon>Magnoliopsida</taxon>
        <taxon>eudicotyledons</taxon>
        <taxon>Gunneridae</taxon>
        <taxon>Pentapetalae</taxon>
        <taxon>rosids</taxon>
        <taxon>malvids</taxon>
        <taxon>Myrtales</taxon>
        <taxon>Lythraceae</taxon>
        <taxon>Punica</taxon>
    </lineage>
</organism>
<keyword evidence="3" id="KW-1185">Reference proteome</keyword>
<gene>
    <name evidence="2" type="ORF">CRG98_037919</name>
</gene>
<sequence>MAEEIHALELNNTWTIERLPPGKRPIGCKWVYKVKRKADGSVERYKARLVAKGFTQMAADEGMSRKTNSNYYWG</sequence>
<dbReference type="EMBL" id="PGOL01003324">
    <property type="protein sequence ID" value="PKI41717.1"/>
    <property type="molecule type" value="Genomic_DNA"/>
</dbReference>
<dbReference type="STRING" id="22663.A0A2I0ICJ9"/>
<evidence type="ECO:0000259" key="1">
    <source>
        <dbReference type="Pfam" id="PF07727"/>
    </source>
</evidence>
<dbReference type="Proteomes" id="UP000233551">
    <property type="component" value="Unassembled WGS sequence"/>
</dbReference>
<dbReference type="Pfam" id="PF07727">
    <property type="entry name" value="RVT_2"/>
    <property type="match status" value="1"/>
</dbReference>
<dbReference type="InterPro" id="IPR013103">
    <property type="entry name" value="RVT_2"/>
</dbReference>
<comment type="caution">
    <text evidence="2">The sequence shown here is derived from an EMBL/GenBank/DDBJ whole genome shotgun (WGS) entry which is preliminary data.</text>
</comment>
<feature type="domain" description="Reverse transcriptase Ty1/copia-type" evidence="1">
    <location>
        <begin position="11"/>
        <end position="60"/>
    </location>
</feature>
<reference evidence="2 3" key="1">
    <citation type="submission" date="2017-11" db="EMBL/GenBank/DDBJ databases">
        <title>De-novo sequencing of pomegranate (Punica granatum L.) genome.</title>
        <authorList>
            <person name="Akparov Z."/>
            <person name="Amiraslanov A."/>
            <person name="Hajiyeva S."/>
            <person name="Abbasov M."/>
            <person name="Kaur K."/>
            <person name="Hamwieh A."/>
            <person name="Solovyev V."/>
            <person name="Salamov A."/>
            <person name="Braich B."/>
            <person name="Kosarev P."/>
            <person name="Mahmoud A."/>
            <person name="Hajiyev E."/>
            <person name="Babayeva S."/>
            <person name="Izzatullayeva V."/>
            <person name="Mammadov A."/>
            <person name="Mammadov A."/>
            <person name="Sharifova S."/>
            <person name="Ojaghi J."/>
            <person name="Eynullazada K."/>
            <person name="Bayramov B."/>
            <person name="Abdulazimova A."/>
            <person name="Shahmuradov I."/>
        </authorList>
    </citation>
    <scope>NUCLEOTIDE SEQUENCE [LARGE SCALE GENOMIC DNA]</scope>
    <source>
        <strain evidence="3">cv. AG2017</strain>
        <tissue evidence="2">Leaf</tissue>
    </source>
</reference>
<evidence type="ECO:0000313" key="2">
    <source>
        <dbReference type="EMBL" id="PKI41717.1"/>
    </source>
</evidence>
<protein>
    <recommendedName>
        <fullName evidence="1">Reverse transcriptase Ty1/copia-type domain-containing protein</fullName>
    </recommendedName>
</protein>
<dbReference type="AlphaFoldDB" id="A0A2I0ICJ9"/>